<dbReference type="RefSeq" id="XP_043050264.1">
    <property type="nucleotide sequence ID" value="XM_043195067.1"/>
</dbReference>
<dbReference type="GO" id="GO:0006888">
    <property type="term" value="P:endoplasmic reticulum to Golgi vesicle-mediated transport"/>
    <property type="evidence" value="ECO:0007669"/>
    <property type="project" value="TreeGrafter"/>
</dbReference>
<dbReference type="InterPro" id="IPR005052">
    <property type="entry name" value="Lectin_leg"/>
</dbReference>
<keyword evidence="3" id="KW-0732">Signal</keyword>
<evidence type="ECO:0000256" key="4">
    <source>
        <dbReference type="ARBA" id="ARBA00022989"/>
    </source>
</evidence>
<evidence type="ECO:0000256" key="2">
    <source>
        <dbReference type="ARBA" id="ARBA00022692"/>
    </source>
</evidence>
<keyword evidence="4 6" id="KW-1133">Transmembrane helix</keyword>
<comment type="subcellular location">
    <subcellularLocation>
        <location evidence="1">Membrane</location>
        <topology evidence="1">Single-pass type I membrane protein</topology>
    </subcellularLocation>
</comment>
<evidence type="ECO:0000259" key="7">
    <source>
        <dbReference type="PROSITE" id="PS51328"/>
    </source>
</evidence>
<dbReference type="Gene3D" id="2.60.120.200">
    <property type="match status" value="1"/>
</dbReference>
<dbReference type="OrthoDB" id="270293at2759"/>
<comment type="caution">
    <text evidence="8">The sequence shown here is derived from an EMBL/GenBank/DDBJ whole genome shotgun (WGS) entry which is preliminary data.</text>
</comment>
<dbReference type="EMBL" id="JAHMUF010000006">
    <property type="protein sequence ID" value="KAG7194717.1"/>
    <property type="molecule type" value="Genomic_DNA"/>
</dbReference>
<dbReference type="GO" id="GO:0030134">
    <property type="term" value="C:COPII-coated ER to Golgi transport vesicle"/>
    <property type="evidence" value="ECO:0007669"/>
    <property type="project" value="TreeGrafter"/>
</dbReference>
<name>A0A9P8AK28_9ASCO</name>
<dbReference type="PROSITE" id="PS51328">
    <property type="entry name" value="L_LECTIN_LIKE"/>
    <property type="match status" value="1"/>
</dbReference>
<evidence type="ECO:0000313" key="8">
    <source>
        <dbReference type="EMBL" id="KAG7194717.1"/>
    </source>
</evidence>
<proteinExistence type="predicted"/>
<dbReference type="Proteomes" id="UP000790833">
    <property type="component" value="Unassembled WGS sequence"/>
</dbReference>
<evidence type="ECO:0000256" key="1">
    <source>
        <dbReference type="ARBA" id="ARBA00004479"/>
    </source>
</evidence>
<dbReference type="Pfam" id="PF20180">
    <property type="entry name" value="UQCC2_CBP6"/>
    <property type="match status" value="1"/>
</dbReference>
<dbReference type="GO" id="GO:0005793">
    <property type="term" value="C:endoplasmic reticulum-Golgi intermediate compartment"/>
    <property type="evidence" value="ECO:0007669"/>
    <property type="project" value="TreeGrafter"/>
</dbReference>
<evidence type="ECO:0000256" key="6">
    <source>
        <dbReference type="SAM" id="Phobius"/>
    </source>
</evidence>
<dbReference type="InterPro" id="IPR013320">
    <property type="entry name" value="ConA-like_dom_sf"/>
</dbReference>
<keyword evidence="2 6" id="KW-0812">Transmembrane</keyword>
<evidence type="ECO:0000256" key="3">
    <source>
        <dbReference type="ARBA" id="ARBA00022729"/>
    </source>
</evidence>
<dbReference type="GO" id="GO:0005537">
    <property type="term" value="F:D-mannose binding"/>
    <property type="evidence" value="ECO:0007669"/>
    <property type="project" value="TreeGrafter"/>
</dbReference>
<feature type="domain" description="L-type lectin-like" evidence="7">
    <location>
        <begin position="143"/>
        <end position="371"/>
    </location>
</feature>
<accession>A0A9P8AK28</accession>
<sequence>MSSKKEITKNIVALLKTLPKDRLERYSSFKGTQLARFQDSAKVESMSERDLQLQYLALRDMVNDKYKNYYRLSDKLLKPKGNPEYYDRLLSELKGEKKETFLTAVRTVVFGKSMEGIDYDSISPEELNSLIQNKNQDVQLLKKTELQYQSLTIPYLKEANSLKVTNWEIHGKAMVKNNKCVRLTRDVKHQASNMFASRPIEAESFEMELTFSISTPNARGLLGDGLAIWFLETKPDIGDVFGVPNYFNGMGIMIDTYKNGKRGTFPYVNIMLGDGTTKYSKSTDGYDTRLAGCPLKKLVNPPTGETKMRLVYLKNGYLSIDFNLNGVHEDWTNCVALTDVHLPDVKYLGLSAETGELTQQNDIIENRIYGLLKPDGTYINSLLELEALAVKKDLQQEQKTHKIRERKGYGRKSLARLQRAEQRIKERDRKRRLEKYGDEDATFVVRNFRRVITFIKYLMCLVVGVLVLWGVFIIYRMQRQNKKSRVVGLLD</sequence>
<dbReference type="PANTHER" id="PTHR12223">
    <property type="entry name" value="VESICULAR MANNOSE-BINDING LECTIN"/>
    <property type="match status" value="1"/>
</dbReference>
<dbReference type="Pfam" id="PF03388">
    <property type="entry name" value="Lectin_leg-like"/>
    <property type="match status" value="1"/>
</dbReference>
<dbReference type="GeneID" id="66117768"/>
<keyword evidence="5 6" id="KW-0472">Membrane</keyword>
<reference evidence="8" key="1">
    <citation type="submission" date="2021-03" db="EMBL/GenBank/DDBJ databases">
        <authorList>
            <person name="Palmer J.M."/>
        </authorList>
    </citation>
    <scope>NUCLEOTIDE SEQUENCE</scope>
    <source>
        <strain evidence="8">ARV_011</strain>
    </source>
</reference>
<dbReference type="AlphaFoldDB" id="A0A9P8AK28"/>
<dbReference type="SUPFAM" id="SSF49899">
    <property type="entry name" value="Concanavalin A-like lectins/glucanases"/>
    <property type="match status" value="1"/>
</dbReference>
<dbReference type="GO" id="GO:0000139">
    <property type="term" value="C:Golgi membrane"/>
    <property type="evidence" value="ECO:0007669"/>
    <property type="project" value="TreeGrafter"/>
</dbReference>
<evidence type="ECO:0000256" key="5">
    <source>
        <dbReference type="ARBA" id="ARBA00023136"/>
    </source>
</evidence>
<dbReference type="PANTHER" id="PTHR12223:SF45">
    <property type="entry name" value="RE50040P"/>
    <property type="match status" value="1"/>
</dbReference>
<dbReference type="InterPro" id="IPR051136">
    <property type="entry name" value="Intracellular_Lectin-GPT"/>
</dbReference>
<gene>
    <name evidence="8" type="ORF">KQ657_004394</name>
</gene>
<feature type="transmembrane region" description="Helical" evidence="6">
    <location>
        <begin position="454"/>
        <end position="475"/>
    </location>
</feature>
<dbReference type="GO" id="GO:0005789">
    <property type="term" value="C:endoplasmic reticulum membrane"/>
    <property type="evidence" value="ECO:0007669"/>
    <property type="project" value="TreeGrafter"/>
</dbReference>
<dbReference type="CDD" id="cd07308">
    <property type="entry name" value="lectin_leg-like"/>
    <property type="match status" value="1"/>
</dbReference>
<keyword evidence="9" id="KW-1185">Reference proteome</keyword>
<protein>
    <recommendedName>
        <fullName evidence="7">L-type lectin-like domain-containing protein</fullName>
    </recommendedName>
</protein>
<evidence type="ECO:0000313" key="9">
    <source>
        <dbReference type="Proteomes" id="UP000790833"/>
    </source>
</evidence>
<organism evidence="8 9">
    <name type="scientific">Scheffersomyces spartinae</name>
    <dbReference type="NCBI Taxonomy" id="45513"/>
    <lineage>
        <taxon>Eukaryota</taxon>
        <taxon>Fungi</taxon>
        <taxon>Dikarya</taxon>
        <taxon>Ascomycota</taxon>
        <taxon>Saccharomycotina</taxon>
        <taxon>Pichiomycetes</taxon>
        <taxon>Debaryomycetaceae</taxon>
        <taxon>Scheffersomyces</taxon>
    </lineage>
</organism>